<dbReference type="EMBL" id="QGKU01000066">
    <property type="protein sequence ID" value="PWR00965.1"/>
    <property type="molecule type" value="Genomic_DNA"/>
</dbReference>
<evidence type="ECO:0000256" key="3">
    <source>
        <dbReference type="ARBA" id="ARBA00022692"/>
    </source>
</evidence>
<protein>
    <submittedName>
        <fullName evidence="7">UPF0104 family protein</fullName>
    </submittedName>
</protein>
<evidence type="ECO:0000256" key="4">
    <source>
        <dbReference type="ARBA" id="ARBA00022989"/>
    </source>
</evidence>
<feature type="transmembrane region" description="Helical" evidence="6">
    <location>
        <begin position="264"/>
        <end position="288"/>
    </location>
</feature>
<organism evidence="7 8">
    <name type="scientific">Meridianimarinicoccus roseus</name>
    <dbReference type="NCBI Taxonomy" id="2072018"/>
    <lineage>
        <taxon>Bacteria</taxon>
        <taxon>Pseudomonadati</taxon>
        <taxon>Pseudomonadota</taxon>
        <taxon>Alphaproteobacteria</taxon>
        <taxon>Rhodobacterales</taxon>
        <taxon>Paracoccaceae</taxon>
        <taxon>Meridianimarinicoccus</taxon>
    </lineage>
</organism>
<name>A0A2V2L781_9RHOB</name>
<dbReference type="PANTHER" id="PTHR40277">
    <property type="entry name" value="BLL5419 PROTEIN"/>
    <property type="match status" value="1"/>
</dbReference>
<accession>A0A2V2L781</accession>
<comment type="subcellular location">
    <subcellularLocation>
        <location evidence="1">Cell membrane</location>
        <topology evidence="1">Multi-pass membrane protein</topology>
    </subcellularLocation>
</comment>
<keyword evidence="5 6" id="KW-0472">Membrane</keyword>
<keyword evidence="4 6" id="KW-1133">Transmembrane helix</keyword>
<dbReference type="PANTHER" id="PTHR40277:SF1">
    <property type="entry name" value="BLL5419 PROTEIN"/>
    <property type="match status" value="1"/>
</dbReference>
<sequence>MLDRARRARIGAVPAALEPAGPRMTALARLRGWRPGKASIRIAFTLGLVVLLAFIVDLRSAARLLWSADSAWLGAAYLALTLQTVVSAARWRITAARLDHGFSLLVAVREYYLAQFLNQTLPGGMVGDAGRAFRARGGAGLVRAGQAVLFERMSGQIALVLLAAPGLALSALLPGGIRWPAVIGTAALVVAGLLVLLPLLVLGGARAPGAVGRASRDFLDAARFALFDRDIRYRQIVLSLGTALCTLVAFTCCAVATGTVIGPFAMLTVVPLILLAMIVPLSVAGWGVRESAAAMLFPVVGASAEAGLAASVAFGLVFLSVTLPGGAILLWDMRRRVGPGAASGGNDEVT</sequence>
<dbReference type="Proteomes" id="UP000245680">
    <property type="component" value="Unassembled WGS sequence"/>
</dbReference>
<evidence type="ECO:0000256" key="2">
    <source>
        <dbReference type="ARBA" id="ARBA00022475"/>
    </source>
</evidence>
<dbReference type="OrthoDB" id="9126302at2"/>
<dbReference type="AlphaFoldDB" id="A0A2V2L781"/>
<reference evidence="7 8" key="1">
    <citation type="submission" date="2018-05" db="EMBL/GenBank/DDBJ databases">
        <title>Rhodobacteraceae gen. nov., sp. nov. isolated from sea water.</title>
        <authorList>
            <person name="Ren Y."/>
        </authorList>
    </citation>
    <scope>NUCLEOTIDE SEQUENCE [LARGE SCALE GENOMIC DNA]</scope>
    <source>
        <strain evidence="7 8">TG-679</strain>
    </source>
</reference>
<feature type="transmembrane region" description="Helical" evidence="6">
    <location>
        <begin position="38"/>
        <end position="58"/>
    </location>
</feature>
<dbReference type="Pfam" id="PF03706">
    <property type="entry name" value="LPG_synthase_TM"/>
    <property type="match status" value="1"/>
</dbReference>
<feature type="transmembrane region" description="Helical" evidence="6">
    <location>
        <begin position="70"/>
        <end position="89"/>
    </location>
</feature>
<proteinExistence type="predicted"/>
<feature type="transmembrane region" description="Helical" evidence="6">
    <location>
        <begin position="308"/>
        <end position="331"/>
    </location>
</feature>
<evidence type="ECO:0000256" key="6">
    <source>
        <dbReference type="SAM" id="Phobius"/>
    </source>
</evidence>
<comment type="caution">
    <text evidence="7">The sequence shown here is derived from an EMBL/GenBank/DDBJ whole genome shotgun (WGS) entry which is preliminary data.</text>
</comment>
<dbReference type="GO" id="GO:0005886">
    <property type="term" value="C:plasma membrane"/>
    <property type="evidence" value="ECO:0007669"/>
    <property type="project" value="UniProtKB-SubCell"/>
</dbReference>
<keyword evidence="2" id="KW-1003">Cell membrane</keyword>
<evidence type="ECO:0000313" key="7">
    <source>
        <dbReference type="EMBL" id="PWR00965.1"/>
    </source>
</evidence>
<dbReference type="InterPro" id="IPR022791">
    <property type="entry name" value="L-PG_synthase/AglD"/>
</dbReference>
<evidence type="ECO:0000256" key="5">
    <source>
        <dbReference type="ARBA" id="ARBA00023136"/>
    </source>
</evidence>
<evidence type="ECO:0000313" key="8">
    <source>
        <dbReference type="Proteomes" id="UP000245680"/>
    </source>
</evidence>
<feature type="transmembrane region" description="Helical" evidence="6">
    <location>
        <begin position="157"/>
        <end position="177"/>
    </location>
</feature>
<evidence type="ECO:0000256" key="1">
    <source>
        <dbReference type="ARBA" id="ARBA00004651"/>
    </source>
</evidence>
<feature type="transmembrane region" description="Helical" evidence="6">
    <location>
        <begin position="183"/>
        <end position="205"/>
    </location>
</feature>
<gene>
    <name evidence="7" type="ORF">DKT77_19505</name>
</gene>
<feature type="transmembrane region" description="Helical" evidence="6">
    <location>
        <begin position="236"/>
        <end position="258"/>
    </location>
</feature>
<keyword evidence="3 6" id="KW-0812">Transmembrane</keyword>
<keyword evidence="8" id="KW-1185">Reference proteome</keyword>